<proteinExistence type="predicted"/>
<dbReference type="EMBL" id="AP018907">
    <property type="protein sequence ID" value="BBF93950.1"/>
    <property type="molecule type" value="Genomic_DNA"/>
</dbReference>
<keyword evidence="1" id="KW-0175">Coiled coil</keyword>
<organism evidence="2 3">
    <name type="scientific">Blastochloris tepida</name>
    <dbReference type="NCBI Taxonomy" id="2233851"/>
    <lineage>
        <taxon>Bacteria</taxon>
        <taxon>Pseudomonadati</taxon>
        <taxon>Pseudomonadota</taxon>
        <taxon>Alphaproteobacteria</taxon>
        <taxon>Hyphomicrobiales</taxon>
        <taxon>Blastochloridaceae</taxon>
        <taxon>Blastochloris</taxon>
    </lineage>
</organism>
<dbReference type="OrthoDB" id="7374968at2"/>
<accession>A0A348G317</accession>
<reference evidence="2 3" key="1">
    <citation type="submission" date="2018-08" db="EMBL/GenBank/DDBJ databases">
        <title>Complete genome sequencing of Blastochloris tepida GI.</title>
        <authorList>
            <person name="Tsukatani Y."/>
            <person name="Mori H."/>
        </authorList>
    </citation>
    <scope>NUCLEOTIDE SEQUENCE [LARGE SCALE GENOMIC DNA]</scope>
    <source>
        <strain evidence="2 3">GI</strain>
    </source>
</reference>
<dbReference type="AlphaFoldDB" id="A0A348G317"/>
<keyword evidence="3" id="KW-1185">Reference proteome</keyword>
<evidence type="ECO:0000313" key="3">
    <source>
        <dbReference type="Proteomes" id="UP000266934"/>
    </source>
</evidence>
<evidence type="ECO:0000313" key="2">
    <source>
        <dbReference type="EMBL" id="BBF93950.1"/>
    </source>
</evidence>
<dbReference type="RefSeq" id="WP_126401112.1">
    <property type="nucleotide sequence ID" value="NZ_AP018907.1"/>
</dbReference>
<dbReference type="KEGG" id="blag:BLTE_26350"/>
<feature type="coiled-coil region" evidence="1">
    <location>
        <begin position="200"/>
        <end position="265"/>
    </location>
</feature>
<evidence type="ECO:0000256" key="1">
    <source>
        <dbReference type="SAM" id="Coils"/>
    </source>
</evidence>
<name>A0A348G317_9HYPH</name>
<sequence length="397" mass="43600">MGDEGRKIKVSEQFFHLSYILSAPPDTACLELQFYRSTMALVSVYDGSQLLEARECRLAQLIDGRQAAIYRGLAFPLLPSGAAIDISGEAHPPEAALVSPIPAARSESVRSYVVIAGTDAAYILLAGHSFQADKAAAQLNRAGFEVIRTGRYLGEPVDGFVADWFVRIGTPSGSDALEARLAALFGNTLASRESATDLRLRLLTGELASARERARRSEEEADRLRLLLAERSASSIEVAALRERIETERRQREIAESNASAALAQLESATSAAGVDASPAAFRVSRRVLDEIADVIKVLMPRIRLVRGCLDTIAIEFADRQALYRVLAELQACQTAMPQRWKTVQGVDGWIEQSKVGNGVDSQGRVYARLDRSDRCWDVLVSHKSSQDRDIDWLKRQ</sequence>
<dbReference type="Proteomes" id="UP000266934">
    <property type="component" value="Chromosome"/>
</dbReference>
<gene>
    <name evidence="2" type="ORF">BLTE_26350</name>
</gene>
<protein>
    <submittedName>
        <fullName evidence="2">Uncharacterized protein</fullName>
    </submittedName>
</protein>